<dbReference type="InterPro" id="IPR003593">
    <property type="entry name" value="AAA+_ATPase"/>
</dbReference>
<dbReference type="PANTHER" id="PTHR32071">
    <property type="entry name" value="TRANSCRIPTIONAL REGULATORY PROTEIN"/>
    <property type="match status" value="1"/>
</dbReference>
<dbReference type="InterPro" id="IPR009057">
    <property type="entry name" value="Homeodomain-like_sf"/>
</dbReference>
<dbReference type="InterPro" id="IPR025662">
    <property type="entry name" value="Sigma_54_int_dom_ATP-bd_1"/>
</dbReference>
<dbReference type="Gene3D" id="1.10.8.60">
    <property type="match status" value="1"/>
</dbReference>
<dbReference type="Pfam" id="PF02954">
    <property type="entry name" value="HTH_8"/>
    <property type="match status" value="1"/>
</dbReference>
<dbReference type="GO" id="GO:0005524">
    <property type="term" value="F:ATP binding"/>
    <property type="evidence" value="ECO:0007669"/>
    <property type="project" value="UniProtKB-KW"/>
</dbReference>
<evidence type="ECO:0000259" key="7">
    <source>
        <dbReference type="PROSITE" id="PS50110"/>
    </source>
</evidence>
<dbReference type="InterPro" id="IPR027417">
    <property type="entry name" value="P-loop_NTPase"/>
</dbReference>
<dbReference type="FunFam" id="3.40.50.300:FF:000006">
    <property type="entry name" value="DNA-binding transcriptional regulator NtrC"/>
    <property type="match status" value="1"/>
</dbReference>
<keyword evidence="1" id="KW-0547">Nucleotide-binding</keyword>
<keyword evidence="4" id="KW-0804">Transcription</keyword>
<dbReference type="EMBL" id="FNVS01000024">
    <property type="protein sequence ID" value="SEG25901.1"/>
    <property type="molecule type" value="Genomic_DNA"/>
</dbReference>
<dbReference type="Gene3D" id="3.40.50.300">
    <property type="entry name" value="P-loop containing nucleotide triphosphate hydrolases"/>
    <property type="match status" value="1"/>
</dbReference>
<dbReference type="PANTHER" id="PTHR32071:SF121">
    <property type="entry name" value="SIGMA L-DEPENDENT TRANSCRIPTIONAL REGULATOR YQIR-RELATED"/>
    <property type="match status" value="1"/>
</dbReference>
<feature type="domain" description="Response regulatory" evidence="7">
    <location>
        <begin position="3"/>
        <end position="117"/>
    </location>
</feature>
<dbReference type="Gene3D" id="1.10.10.60">
    <property type="entry name" value="Homeodomain-like"/>
    <property type="match status" value="1"/>
</dbReference>
<keyword evidence="9" id="KW-1185">Reference proteome</keyword>
<dbReference type="GO" id="GO:0000160">
    <property type="term" value="P:phosphorelay signal transduction system"/>
    <property type="evidence" value="ECO:0007669"/>
    <property type="project" value="InterPro"/>
</dbReference>
<dbReference type="InterPro" id="IPR001789">
    <property type="entry name" value="Sig_transdc_resp-reg_receiver"/>
</dbReference>
<dbReference type="PRINTS" id="PR01590">
    <property type="entry name" value="HTHFIS"/>
</dbReference>
<keyword evidence="5" id="KW-0597">Phosphoprotein</keyword>
<dbReference type="PROSITE" id="PS00675">
    <property type="entry name" value="SIGMA54_INTERACT_1"/>
    <property type="match status" value="1"/>
</dbReference>
<dbReference type="GO" id="GO:0043565">
    <property type="term" value="F:sequence-specific DNA binding"/>
    <property type="evidence" value="ECO:0007669"/>
    <property type="project" value="InterPro"/>
</dbReference>
<evidence type="ECO:0000256" key="3">
    <source>
        <dbReference type="ARBA" id="ARBA00023015"/>
    </source>
</evidence>
<dbReference type="SUPFAM" id="SSF52540">
    <property type="entry name" value="P-loop containing nucleoside triphosphate hydrolases"/>
    <property type="match status" value="1"/>
</dbReference>
<dbReference type="RefSeq" id="WP_103984377.1">
    <property type="nucleotide sequence ID" value="NZ_FNVS01000024.1"/>
</dbReference>
<dbReference type="Pfam" id="PF25601">
    <property type="entry name" value="AAA_lid_14"/>
    <property type="match status" value="1"/>
</dbReference>
<dbReference type="PROSITE" id="PS50110">
    <property type="entry name" value="RESPONSE_REGULATORY"/>
    <property type="match status" value="1"/>
</dbReference>
<feature type="domain" description="Sigma-54 factor interaction" evidence="6">
    <location>
        <begin position="143"/>
        <end position="372"/>
    </location>
</feature>
<dbReference type="Proteomes" id="UP000236725">
    <property type="component" value="Unassembled WGS sequence"/>
</dbReference>
<dbReference type="PROSITE" id="PS00676">
    <property type="entry name" value="SIGMA54_INTERACT_2"/>
    <property type="match status" value="1"/>
</dbReference>
<dbReference type="InterPro" id="IPR011006">
    <property type="entry name" value="CheY-like_superfamily"/>
</dbReference>
<evidence type="ECO:0000256" key="1">
    <source>
        <dbReference type="ARBA" id="ARBA00022741"/>
    </source>
</evidence>
<gene>
    <name evidence="8" type="ORF">SAMN05444001_12438</name>
</gene>
<protein>
    <submittedName>
        <fullName evidence="8">Two-component system, NtrC family, response regulator</fullName>
    </submittedName>
</protein>
<proteinExistence type="predicted"/>
<comment type="caution">
    <text evidence="8">The sequence shown here is derived from an EMBL/GenBank/DDBJ whole genome shotgun (WGS) entry which is preliminary data.</text>
</comment>
<evidence type="ECO:0000313" key="8">
    <source>
        <dbReference type="EMBL" id="SEG25901.1"/>
    </source>
</evidence>
<evidence type="ECO:0000313" key="9">
    <source>
        <dbReference type="Proteomes" id="UP000236725"/>
    </source>
</evidence>
<evidence type="ECO:0000259" key="6">
    <source>
        <dbReference type="PROSITE" id="PS50045"/>
    </source>
</evidence>
<evidence type="ECO:0000256" key="2">
    <source>
        <dbReference type="ARBA" id="ARBA00022840"/>
    </source>
</evidence>
<dbReference type="SMART" id="SM00448">
    <property type="entry name" value="REC"/>
    <property type="match status" value="1"/>
</dbReference>
<dbReference type="Pfam" id="PF00072">
    <property type="entry name" value="Response_reg"/>
    <property type="match status" value="1"/>
</dbReference>
<dbReference type="InterPro" id="IPR025943">
    <property type="entry name" value="Sigma_54_int_dom_ATP-bd_2"/>
</dbReference>
<dbReference type="Gene3D" id="3.40.50.2300">
    <property type="match status" value="1"/>
</dbReference>
<organism evidence="8 9">
    <name type="scientific">Parabacteroides chinchillae</name>
    <dbReference type="NCBI Taxonomy" id="871327"/>
    <lineage>
        <taxon>Bacteria</taxon>
        <taxon>Pseudomonadati</taxon>
        <taxon>Bacteroidota</taxon>
        <taxon>Bacteroidia</taxon>
        <taxon>Bacteroidales</taxon>
        <taxon>Tannerellaceae</taxon>
        <taxon>Parabacteroides</taxon>
    </lineage>
</organism>
<dbReference type="Pfam" id="PF00158">
    <property type="entry name" value="Sigma54_activat"/>
    <property type="match status" value="1"/>
</dbReference>
<dbReference type="SUPFAM" id="SSF46689">
    <property type="entry name" value="Homeodomain-like"/>
    <property type="match status" value="1"/>
</dbReference>
<dbReference type="CDD" id="cd00009">
    <property type="entry name" value="AAA"/>
    <property type="match status" value="1"/>
</dbReference>
<name>A0A8G2BYZ1_9BACT</name>
<dbReference type="InterPro" id="IPR002197">
    <property type="entry name" value="HTH_Fis"/>
</dbReference>
<dbReference type="GO" id="GO:0006355">
    <property type="term" value="P:regulation of DNA-templated transcription"/>
    <property type="evidence" value="ECO:0007669"/>
    <property type="project" value="InterPro"/>
</dbReference>
<feature type="modified residue" description="4-aspartylphosphate" evidence="5">
    <location>
        <position position="52"/>
    </location>
</feature>
<evidence type="ECO:0000256" key="4">
    <source>
        <dbReference type="ARBA" id="ARBA00023163"/>
    </source>
</evidence>
<sequence length="446" mass="49217">MGKVLIIDDEKQILSLLSRIIGLEGYEVYQASSCKTGLKQLEQYTPEVVLCDVRLPDGSGVELVSELKKLCPLTEVILLTAHGNIPDGVQAIKNGAYNYITKGDDNNCILPLIAQAMDKASLAYRQQKETVSSVGQQYSFDVIVGNSPAIREAVSLAQKVATTDVPVLLTGETGTGKEVFAQSIHRHSDRQGKAFVAVNCSSFSRDLLESEMFGHKAGAFTGALKETKGLFEEASGGTIFLDEIGEMAFDLQAKLLRILETGEFLKIGDTKPIKVDVRVIAATNRDLAKEIANNNFREDLFYRLSVFQIHLPALRDRTGDIPLYVKAFVDVFAAKMGKKQMRVSSEYINALKLHPWKGNVRELRNVIERSLIIADGDVLTIDTLPLYMLHPEAASADNYSGFDLSGMEKMHISKVLKYTNGNKTETSRLLGIGLTTLYRKIEEYGL</sequence>
<dbReference type="AlphaFoldDB" id="A0A8G2BYZ1"/>
<reference evidence="8 9" key="1">
    <citation type="submission" date="2016-10" db="EMBL/GenBank/DDBJ databases">
        <authorList>
            <person name="Varghese N."/>
            <person name="Submissions S."/>
        </authorList>
    </citation>
    <scope>NUCLEOTIDE SEQUENCE [LARGE SCALE GENOMIC DNA]</scope>
    <source>
        <strain evidence="8 9">DSM 29073</strain>
    </source>
</reference>
<dbReference type="PROSITE" id="PS50045">
    <property type="entry name" value="SIGMA54_INTERACT_4"/>
    <property type="match status" value="1"/>
</dbReference>
<dbReference type="SUPFAM" id="SSF52172">
    <property type="entry name" value="CheY-like"/>
    <property type="match status" value="1"/>
</dbReference>
<dbReference type="SMART" id="SM00382">
    <property type="entry name" value="AAA"/>
    <property type="match status" value="1"/>
</dbReference>
<dbReference type="InterPro" id="IPR058031">
    <property type="entry name" value="AAA_lid_NorR"/>
</dbReference>
<keyword evidence="3" id="KW-0805">Transcription regulation</keyword>
<accession>A0A8G2BYZ1</accession>
<dbReference type="InterPro" id="IPR002078">
    <property type="entry name" value="Sigma_54_int"/>
</dbReference>
<evidence type="ECO:0000256" key="5">
    <source>
        <dbReference type="PROSITE-ProRule" id="PRU00169"/>
    </source>
</evidence>
<keyword evidence="2" id="KW-0067">ATP-binding</keyword>